<evidence type="ECO:0000313" key="3">
    <source>
        <dbReference type="Proteomes" id="UP000285405"/>
    </source>
</evidence>
<name>A0A420IXN2_9PEZI</name>
<proteinExistence type="predicted"/>
<organism evidence="2 3">
    <name type="scientific">Golovinomyces cichoracearum</name>
    <dbReference type="NCBI Taxonomy" id="62708"/>
    <lineage>
        <taxon>Eukaryota</taxon>
        <taxon>Fungi</taxon>
        <taxon>Dikarya</taxon>
        <taxon>Ascomycota</taxon>
        <taxon>Pezizomycotina</taxon>
        <taxon>Leotiomycetes</taxon>
        <taxon>Erysiphales</taxon>
        <taxon>Erysiphaceae</taxon>
        <taxon>Golovinomyces</taxon>
    </lineage>
</organism>
<gene>
    <name evidence="2" type="ORF">GcC1_c160o46</name>
</gene>
<evidence type="ECO:0000313" key="2">
    <source>
        <dbReference type="EMBL" id="RKF79319.1"/>
    </source>
</evidence>
<dbReference type="AlphaFoldDB" id="A0A420IXN2"/>
<feature type="signal peptide" evidence="1">
    <location>
        <begin position="1"/>
        <end position="23"/>
    </location>
</feature>
<evidence type="ECO:0000256" key="1">
    <source>
        <dbReference type="SAM" id="SignalP"/>
    </source>
</evidence>
<feature type="chain" id="PRO_5019341805" evidence="1">
    <location>
        <begin position="24"/>
        <end position="39"/>
    </location>
</feature>
<dbReference type="EMBL" id="MCBR01004794">
    <property type="protein sequence ID" value="RKF79319.1"/>
    <property type="molecule type" value="Genomic_DNA"/>
</dbReference>
<reference evidence="2 3" key="1">
    <citation type="journal article" date="2018" name="BMC Genomics">
        <title>Comparative genome analyses reveal sequence features reflecting distinct modes of host-adaptation between dicot and monocot powdery mildew.</title>
        <authorList>
            <person name="Wu Y."/>
            <person name="Ma X."/>
            <person name="Pan Z."/>
            <person name="Kale S.D."/>
            <person name="Song Y."/>
            <person name="King H."/>
            <person name="Zhang Q."/>
            <person name="Presley C."/>
            <person name="Deng X."/>
            <person name="Wei C.I."/>
            <person name="Xiao S."/>
        </authorList>
    </citation>
    <scope>NUCLEOTIDE SEQUENCE [LARGE SCALE GENOMIC DNA]</scope>
    <source>
        <strain evidence="2">UCSC1</strain>
    </source>
</reference>
<sequence length="39" mass="4246">MHLAVWPEGRSLLLLLCLEQVEAAEPAALHQGQVSHGLK</sequence>
<dbReference type="Proteomes" id="UP000285405">
    <property type="component" value="Unassembled WGS sequence"/>
</dbReference>
<comment type="caution">
    <text evidence="2">The sequence shown here is derived from an EMBL/GenBank/DDBJ whole genome shotgun (WGS) entry which is preliminary data.</text>
</comment>
<keyword evidence="1" id="KW-0732">Signal</keyword>
<accession>A0A420IXN2</accession>
<protein>
    <submittedName>
        <fullName evidence="2">Uncharacterized protein</fullName>
    </submittedName>
</protein>